<sequence>MAGSPQRTCRTFLTRKEPRMKLLSVVLLSVVSLQAMPALAESPKSSPLLGRWSLDIATSALPEAQRPEQVVLEFKDAGAGRWSSHVDIVLHDGKTMKSDGTLALDGTPAALTGSYGANQATLKLPAPNTLVMQLVDHGAPASTRVYTVAADRSTMTETKAFFGHDGTPILQTNLFKRLP</sequence>
<proteinExistence type="predicted"/>
<dbReference type="EMBL" id="JAPDRN010000179">
    <property type="protein sequence ID" value="KAJ9614951.1"/>
    <property type="molecule type" value="Genomic_DNA"/>
</dbReference>
<accession>A0AA38XK33</accession>
<comment type="caution">
    <text evidence="2">The sequence shown here is derived from an EMBL/GenBank/DDBJ whole genome shotgun (WGS) entry which is preliminary data.</text>
</comment>
<evidence type="ECO:0008006" key="3">
    <source>
        <dbReference type="Google" id="ProtNLM"/>
    </source>
</evidence>
<organism evidence="2">
    <name type="scientific">Knufia peltigerae</name>
    <dbReference type="NCBI Taxonomy" id="1002370"/>
    <lineage>
        <taxon>Eukaryota</taxon>
        <taxon>Fungi</taxon>
        <taxon>Dikarya</taxon>
        <taxon>Ascomycota</taxon>
        <taxon>Pezizomycotina</taxon>
        <taxon>Eurotiomycetes</taxon>
        <taxon>Chaetothyriomycetidae</taxon>
        <taxon>Chaetothyriales</taxon>
        <taxon>Trichomeriaceae</taxon>
        <taxon>Knufia</taxon>
    </lineage>
</organism>
<evidence type="ECO:0000256" key="1">
    <source>
        <dbReference type="SAM" id="SignalP"/>
    </source>
</evidence>
<protein>
    <recommendedName>
        <fullName evidence="3">LuxR family transcriptional regulator</fullName>
    </recommendedName>
</protein>
<gene>
    <name evidence="2" type="ORF">H2204_014291</name>
</gene>
<reference evidence="2" key="1">
    <citation type="submission" date="2022-10" db="EMBL/GenBank/DDBJ databases">
        <title>Culturing micro-colonial fungi from biological soil crusts in the Mojave desert and describing Neophaeococcomyces mojavensis, and introducing the new genera and species Taxawa tesnikishii.</title>
        <authorList>
            <person name="Kurbessoian T."/>
            <person name="Stajich J.E."/>
        </authorList>
    </citation>
    <scope>NUCLEOTIDE SEQUENCE</scope>
    <source>
        <strain evidence="2">TK_35</strain>
    </source>
</reference>
<evidence type="ECO:0000313" key="2">
    <source>
        <dbReference type="EMBL" id="KAJ9614951.1"/>
    </source>
</evidence>
<dbReference type="AlphaFoldDB" id="A0AA38XK33"/>
<name>A0AA38XK33_9EURO</name>
<feature type="chain" id="PRO_5041365477" description="LuxR family transcriptional regulator" evidence="1">
    <location>
        <begin position="41"/>
        <end position="179"/>
    </location>
</feature>
<feature type="signal peptide" evidence="1">
    <location>
        <begin position="1"/>
        <end position="40"/>
    </location>
</feature>
<keyword evidence="1" id="KW-0732">Signal</keyword>